<comment type="caution">
    <text evidence="2">The sequence shown here is derived from an EMBL/GenBank/DDBJ whole genome shotgun (WGS) entry which is preliminary data.</text>
</comment>
<evidence type="ECO:0000313" key="2">
    <source>
        <dbReference type="EMBL" id="KAG5644013.1"/>
    </source>
</evidence>
<sequence length="285" mass="31568">MLTRSKARALAAERSMAVGAPSVTGHGTHTRWKYPYALPSKPIPTSDSLFCGSLSSLSSDSSLSSIPSDAYFHAAAPVLPIPETPRRTIRPPVTPPRLAPKRRLQRSPGRCRWVQENGYTRVILVEDSFTPEAINMRESIMQIQLNKIADREMEALMRQRNLLRHVQEQWDSEEMECESERSPEGSYDGSSEEYSDMEDEDADADDFQGGFGAPYLRGDTVAADEAADTVAPLPGPSRQVRRLGPTGTELIDPESFTSFNAGSNAVYPDAWSRALRGQPTEEFFN</sequence>
<name>A0A9P7G8B2_9AGAR</name>
<accession>A0A9P7G8B2</accession>
<feature type="region of interest" description="Disordered" evidence="1">
    <location>
        <begin position="228"/>
        <end position="256"/>
    </location>
</feature>
<keyword evidence="3" id="KW-1185">Reference proteome</keyword>
<proteinExistence type="predicted"/>
<reference evidence="2" key="2">
    <citation type="submission" date="2021-10" db="EMBL/GenBank/DDBJ databases">
        <title>Phylogenomics reveals ancestral predisposition of the termite-cultivated fungus Termitomyces towards a domesticated lifestyle.</title>
        <authorList>
            <person name="Auxier B."/>
            <person name="Grum-Grzhimaylo A."/>
            <person name="Cardenas M.E."/>
            <person name="Lodge J.D."/>
            <person name="Laessoe T."/>
            <person name="Pedersen O."/>
            <person name="Smith M.E."/>
            <person name="Kuyper T.W."/>
            <person name="Franco-Molano E.A."/>
            <person name="Baroni T.J."/>
            <person name="Aanen D.K."/>
        </authorList>
    </citation>
    <scope>NUCLEOTIDE SEQUENCE</scope>
    <source>
        <strain evidence="2">AP01</strain>
        <tissue evidence="2">Mycelium</tissue>
    </source>
</reference>
<feature type="region of interest" description="Disordered" evidence="1">
    <location>
        <begin position="85"/>
        <end position="107"/>
    </location>
</feature>
<dbReference type="OrthoDB" id="3054377at2759"/>
<evidence type="ECO:0000313" key="3">
    <source>
        <dbReference type="Proteomes" id="UP000775547"/>
    </source>
</evidence>
<feature type="region of interest" description="Disordered" evidence="1">
    <location>
        <begin position="170"/>
        <end position="201"/>
    </location>
</feature>
<dbReference type="AlphaFoldDB" id="A0A9P7G8B2"/>
<organism evidence="2 3">
    <name type="scientific">Asterophora parasitica</name>
    <dbReference type="NCBI Taxonomy" id="117018"/>
    <lineage>
        <taxon>Eukaryota</taxon>
        <taxon>Fungi</taxon>
        <taxon>Dikarya</taxon>
        <taxon>Basidiomycota</taxon>
        <taxon>Agaricomycotina</taxon>
        <taxon>Agaricomycetes</taxon>
        <taxon>Agaricomycetidae</taxon>
        <taxon>Agaricales</taxon>
        <taxon>Tricholomatineae</taxon>
        <taxon>Lyophyllaceae</taxon>
        <taxon>Asterophora</taxon>
    </lineage>
</organism>
<protein>
    <submittedName>
        <fullName evidence="2">Uncharacterized protein</fullName>
    </submittedName>
</protein>
<feature type="compositionally biased region" description="Acidic residues" evidence="1">
    <location>
        <begin position="190"/>
        <end position="201"/>
    </location>
</feature>
<evidence type="ECO:0000256" key="1">
    <source>
        <dbReference type="SAM" id="MobiDB-lite"/>
    </source>
</evidence>
<dbReference type="EMBL" id="JABCKV010000086">
    <property type="protein sequence ID" value="KAG5644013.1"/>
    <property type="molecule type" value="Genomic_DNA"/>
</dbReference>
<reference evidence="2" key="1">
    <citation type="submission" date="2020-07" db="EMBL/GenBank/DDBJ databases">
        <authorList>
            <person name="Nieuwenhuis M."/>
            <person name="Van De Peppel L.J.J."/>
        </authorList>
    </citation>
    <scope>NUCLEOTIDE SEQUENCE</scope>
    <source>
        <strain evidence="2">AP01</strain>
        <tissue evidence="2">Mycelium</tissue>
    </source>
</reference>
<dbReference type="Proteomes" id="UP000775547">
    <property type="component" value="Unassembled WGS sequence"/>
</dbReference>
<gene>
    <name evidence="2" type="ORF">DXG03_009228</name>
</gene>